<reference evidence="2 3" key="1">
    <citation type="submission" date="2015-12" db="EMBL/GenBank/DDBJ databases">
        <title>The genome of Folsomia candida.</title>
        <authorList>
            <person name="Faddeeva A."/>
            <person name="Derks M.F."/>
            <person name="Anvar Y."/>
            <person name="Smit S."/>
            <person name="Van Straalen N."/>
            <person name="Roelofs D."/>
        </authorList>
    </citation>
    <scope>NUCLEOTIDE SEQUENCE [LARGE SCALE GENOMIC DNA]</scope>
    <source>
        <strain evidence="2 3">VU population</strain>
        <tissue evidence="2">Whole body</tissue>
    </source>
</reference>
<comment type="caution">
    <text evidence="2">The sequence shown here is derived from an EMBL/GenBank/DDBJ whole genome shotgun (WGS) entry which is preliminary data.</text>
</comment>
<feature type="compositionally biased region" description="Low complexity" evidence="1">
    <location>
        <begin position="83"/>
        <end position="105"/>
    </location>
</feature>
<accession>A0A226DI48</accession>
<protein>
    <submittedName>
        <fullName evidence="2">Uncharacterized protein</fullName>
    </submittedName>
</protein>
<keyword evidence="3" id="KW-1185">Reference proteome</keyword>
<dbReference type="AlphaFoldDB" id="A0A226DI48"/>
<evidence type="ECO:0000313" key="3">
    <source>
        <dbReference type="Proteomes" id="UP000198287"/>
    </source>
</evidence>
<evidence type="ECO:0000256" key="1">
    <source>
        <dbReference type="SAM" id="MobiDB-lite"/>
    </source>
</evidence>
<sequence>MDNSVKIEDLVATANPATNVIIANGGMFDEMNDAVNYFLEPEYWDYEEAEGPLCHLCGEGILDKSNILIYNGVEPLTRRKYQPIAIQQASSSSRSHPPRQDQSQPMVSQPDEGTDYV</sequence>
<proteinExistence type="predicted"/>
<organism evidence="2 3">
    <name type="scientific">Folsomia candida</name>
    <name type="common">Springtail</name>
    <dbReference type="NCBI Taxonomy" id="158441"/>
    <lineage>
        <taxon>Eukaryota</taxon>
        <taxon>Metazoa</taxon>
        <taxon>Ecdysozoa</taxon>
        <taxon>Arthropoda</taxon>
        <taxon>Hexapoda</taxon>
        <taxon>Collembola</taxon>
        <taxon>Entomobryomorpha</taxon>
        <taxon>Isotomoidea</taxon>
        <taxon>Isotomidae</taxon>
        <taxon>Proisotominae</taxon>
        <taxon>Folsomia</taxon>
    </lineage>
</organism>
<evidence type="ECO:0000313" key="2">
    <source>
        <dbReference type="EMBL" id="OXA44810.1"/>
    </source>
</evidence>
<gene>
    <name evidence="2" type="ORF">Fcan01_21010</name>
</gene>
<name>A0A226DI48_FOLCA</name>
<dbReference type="Proteomes" id="UP000198287">
    <property type="component" value="Unassembled WGS sequence"/>
</dbReference>
<feature type="region of interest" description="Disordered" evidence="1">
    <location>
        <begin position="83"/>
        <end position="117"/>
    </location>
</feature>
<dbReference type="EMBL" id="LNIX01000019">
    <property type="protein sequence ID" value="OXA44810.1"/>
    <property type="molecule type" value="Genomic_DNA"/>
</dbReference>